<dbReference type="CDD" id="cd00563">
    <property type="entry name" value="Dtyr_deacylase"/>
    <property type="match status" value="1"/>
</dbReference>
<dbReference type="EC" id="3.1.1.96" evidence="2"/>
<dbReference type="EMBL" id="CP021934">
    <property type="protein sequence ID" value="ASC02262.1"/>
    <property type="molecule type" value="Genomic_DNA"/>
</dbReference>
<dbReference type="Proteomes" id="UP000224507">
    <property type="component" value="Unassembled WGS sequence"/>
</dbReference>
<comment type="catalytic activity">
    <reaction evidence="2">
        <text>a D-aminoacyl-tRNA + H2O = a tRNA + a D-alpha-amino acid + H(+)</text>
        <dbReference type="Rhea" id="RHEA:13953"/>
        <dbReference type="Rhea" id="RHEA-COMP:10123"/>
        <dbReference type="Rhea" id="RHEA-COMP:10124"/>
        <dbReference type="ChEBI" id="CHEBI:15377"/>
        <dbReference type="ChEBI" id="CHEBI:15378"/>
        <dbReference type="ChEBI" id="CHEBI:59871"/>
        <dbReference type="ChEBI" id="CHEBI:78442"/>
        <dbReference type="ChEBI" id="CHEBI:79333"/>
        <dbReference type="EC" id="3.1.1.96"/>
    </reaction>
</comment>
<comment type="catalytic activity">
    <reaction evidence="2">
        <text>glycyl-tRNA(Ala) + H2O = tRNA(Ala) + glycine + H(+)</text>
        <dbReference type="Rhea" id="RHEA:53744"/>
        <dbReference type="Rhea" id="RHEA-COMP:9657"/>
        <dbReference type="Rhea" id="RHEA-COMP:13640"/>
        <dbReference type="ChEBI" id="CHEBI:15377"/>
        <dbReference type="ChEBI" id="CHEBI:15378"/>
        <dbReference type="ChEBI" id="CHEBI:57305"/>
        <dbReference type="ChEBI" id="CHEBI:78442"/>
        <dbReference type="ChEBI" id="CHEBI:78522"/>
    </reaction>
</comment>
<protein>
    <recommendedName>
        <fullName evidence="2">D-aminoacyl-tRNA deacylase</fullName>
        <shortName evidence="2">DTD</shortName>
        <ecNumber evidence="2">3.1.1.96</ecNumber>
    </recommendedName>
    <alternativeName>
        <fullName evidence="2">Gly-tRNA(Ala) deacylase</fullName>
        <ecNumber evidence="2">3.1.1.-</ecNumber>
    </alternativeName>
</protein>
<comment type="subunit">
    <text evidence="2">Homodimer.</text>
</comment>
<accession>A0A241Q4A8</accession>
<dbReference type="AlphaFoldDB" id="A0A241Q4A8"/>
<evidence type="ECO:0000256" key="1">
    <source>
        <dbReference type="ARBA" id="ARBA00009673"/>
    </source>
</evidence>
<keyword evidence="2" id="KW-0378">Hydrolase</keyword>
<comment type="function">
    <text evidence="2">An aminoacyl-tRNA editing enzyme that deacylates mischarged D-aminoacyl-tRNAs. Also deacylates mischarged glycyl-tRNA(Ala), protecting cells against glycine mischarging by AlaRS. Acts via tRNA-based rather than protein-based catalysis; rejects L-amino acids rather than detecting D-amino acids in the active site. By recycling D-aminoacyl-tRNA to D-amino acids and free tRNA molecules, this enzyme counteracts the toxicity associated with the formation of D-aminoacyl-tRNA entities in vivo and helps enforce protein L-homochirality.</text>
</comment>
<comment type="domain">
    <text evidence="2">A Gly-cisPro motif from one monomer fits into the active site of the other monomer to allow specific chiral rejection of L-amino acids.</text>
</comment>
<dbReference type="SUPFAM" id="SSF69500">
    <property type="entry name" value="DTD-like"/>
    <property type="match status" value="1"/>
</dbReference>
<dbReference type="Pfam" id="PF02580">
    <property type="entry name" value="Tyr_Deacylase"/>
    <property type="match status" value="1"/>
</dbReference>
<dbReference type="EMBL" id="CP022123">
    <property type="protein sequence ID" value="ASG29558.1"/>
    <property type="molecule type" value="Genomic_DNA"/>
</dbReference>
<dbReference type="FunFam" id="3.50.80.10:FF:000001">
    <property type="entry name" value="D-aminoacyl-tRNA deacylase"/>
    <property type="match status" value="1"/>
</dbReference>
<reference evidence="5 8" key="2">
    <citation type="submission" date="2017-06" db="EMBL/GenBank/DDBJ databases">
        <title>Draft genome sequence of Fusobacterium nucleatum subsp. polymorphum KCOM 1274 (=ChDC F309).</title>
        <authorList>
            <person name="Kook J.-K."/>
            <person name="Park S.-N."/>
            <person name="Lim Y.K."/>
            <person name="Roh H."/>
        </authorList>
    </citation>
    <scope>NUCLEOTIDE SEQUENCE [LARGE SCALE GENOMIC DNA]</scope>
    <source>
        <strain evidence="5">KCOM 1274</strain>
        <strain evidence="8">KCOM 1274 (ChDC F309)</strain>
    </source>
</reference>
<dbReference type="InterPro" id="IPR023509">
    <property type="entry name" value="DTD-like_sf"/>
</dbReference>
<dbReference type="HAMAP" id="MF_00518">
    <property type="entry name" value="Deacylase_Dtd"/>
    <property type="match status" value="1"/>
</dbReference>
<dbReference type="NCBIfam" id="TIGR00256">
    <property type="entry name" value="D-aminoacyl-tRNA deacylase"/>
    <property type="match status" value="1"/>
</dbReference>
<comment type="subcellular location">
    <subcellularLocation>
        <location evidence="2">Cytoplasm</location>
    </subcellularLocation>
</comment>
<reference evidence="4 7" key="3">
    <citation type="submission" date="2017-06" db="EMBL/GenBank/DDBJ databases">
        <title>Genome sequencing of Fusobacterium nucleatum subsp. polymorphum KCOM 1275 (=ChDC F310).</title>
        <authorList>
            <person name="Kook J.-K."/>
            <person name="Park S.-N."/>
            <person name="Lim Y.K."/>
            <person name="Roh H."/>
        </authorList>
    </citation>
    <scope>NUCLEOTIDE SEQUENCE [LARGE SCALE GENOMIC DNA]</scope>
    <source>
        <strain evidence="4 7">KCOM 1275</strain>
    </source>
</reference>
<dbReference type="Gene3D" id="3.50.80.10">
    <property type="entry name" value="D-tyrosyl-tRNA(Tyr) deacylase"/>
    <property type="match status" value="1"/>
</dbReference>
<feature type="short sequence motif" description="Gly-cisPro motif, important for rejection of L-amino acids" evidence="2">
    <location>
        <begin position="140"/>
        <end position="141"/>
    </location>
</feature>
<dbReference type="EC" id="3.1.1.-" evidence="2"/>
<dbReference type="InterPro" id="IPR003732">
    <property type="entry name" value="Daa-tRNA_deacyls_DTD"/>
</dbReference>
<dbReference type="GO" id="GO:0000049">
    <property type="term" value="F:tRNA binding"/>
    <property type="evidence" value="ECO:0007669"/>
    <property type="project" value="UniProtKB-UniRule"/>
</dbReference>
<dbReference type="EMBL" id="NIRO01000001">
    <property type="protein sequence ID" value="PHI17767.1"/>
    <property type="molecule type" value="Genomic_DNA"/>
</dbReference>
<evidence type="ECO:0000256" key="2">
    <source>
        <dbReference type="HAMAP-Rule" id="MF_00518"/>
    </source>
</evidence>
<dbReference type="PANTHER" id="PTHR10472">
    <property type="entry name" value="D-TYROSYL-TRNA TYR DEACYLASE"/>
    <property type="match status" value="1"/>
</dbReference>
<dbReference type="GO" id="GO:0106026">
    <property type="term" value="F:Gly-tRNA(Ala) deacylase activity"/>
    <property type="evidence" value="ECO:0007669"/>
    <property type="project" value="UniProtKB-UniRule"/>
</dbReference>
<keyword evidence="2" id="KW-0694">RNA-binding</keyword>
<keyword evidence="2" id="KW-0963">Cytoplasm</keyword>
<evidence type="ECO:0000313" key="8">
    <source>
        <dbReference type="Proteomes" id="UP000224507"/>
    </source>
</evidence>
<evidence type="ECO:0000313" key="5">
    <source>
        <dbReference type="EMBL" id="PHI17767.1"/>
    </source>
</evidence>
<evidence type="ECO:0000313" key="4">
    <source>
        <dbReference type="EMBL" id="ASG29558.1"/>
    </source>
</evidence>
<evidence type="ECO:0000313" key="6">
    <source>
        <dbReference type="Proteomes" id="UP000196759"/>
    </source>
</evidence>
<dbReference type="Proteomes" id="UP000197638">
    <property type="component" value="Chromosome"/>
</dbReference>
<dbReference type="Proteomes" id="UP000196759">
    <property type="component" value="Chromosome"/>
</dbReference>
<dbReference type="GO" id="GO:0051500">
    <property type="term" value="F:D-tyrosyl-tRNA(Tyr) deacylase activity"/>
    <property type="evidence" value="ECO:0007669"/>
    <property type="project" value="TreeGrafter"/>
</dbReference>
<evidence type="ECO:0000313" key="7">
    <source>
        <dbReference type="Proteomes" id="UP000197638"/>
    </source>
</evidence>
<reference evidence="3 6" key="1">
    <citation type="submission" date="2017-06" db="EMBL/GenBank/DDBJ databases">
        <title>Draft genome sequence of Fusobacterium nucleatum subsp. polymorphum KCOM 1260 (=ChDC F218).</title>
        <authorList>
            <person name="Kook J.-K."/>
            <person name="Park S.-N."/>
            <person name="Lim Y.K."/>
            <person name="Roh H."/>
        </authorList>
    </citation>
    <scope>NUCLEOTIDE SEQUENCE [LARGE SCALE GENOMIC DNA]</scope>
    <source>
        <strain evidence="3">KCOM 1260</strain>
        <strain evidence="6">KCOM 1260 (ChDC F218)</strain>
    </source>
</reference>
<organism evidence="4 7">
    <name type="scientific">Fusobacterium nucleatum subsp. polymorphum</name>
    <name type="common">Fusobacterium polymorphum</name>
    <dbReference type="NCBI Taxonomy" id="76857"/>
    <lineage>
        <taxon>Bacteria</taxon>
        <taxon>Fusobacteriati</taxon>
        <taxon>Fusobacteriota</taxon>
        <taxon>Fusobacteriia</taxon>
        <taxon>Fusobacteriales</taxon>
        <taxon>Fusobacteriaceae</taxon>
        <taxon>Fusobacterium</taxon>
    </lineage>
</organism>
<proteinExistence type="inferred from homology"/>
<keyword evidence="2" id="KW-0820">tRNA-binding</keyword>
<dbReference type="GO" id="GO:0043908">
    <property type="term" value="F:Ser(Gly)-tRNA(Ala) hydrolase activity"/>
    <property type="evidence" value="ECO:0007669"/>
    <property type="project" value="UniProtKB-UniRule"/>
</dbReference>
<name>A0A241Q4A8_FUSNP</name>
<gene>
    <name evidence="2" type="primary">dtd</name>
    <name evidence="3" type="ORF">CBG50_02415</name>
    <name evidence="5" type="ORF">CBG56_02070</name>
    <name evidence="4" type="ORF">CBG61_12205</name>
</gene>
<keyword evidence="6" id="KW-1185">Reference proteome</keyword>
<dbReference type="GO" id="GO:0005737">
    <property type="term" value="C:cytoplasm"/>
    <property type="evidence" value="ECO:0007669"/>
    <property type="project" value="UniProtKB-SubCell"/>
</dbReference>
<sequence>MILMRTVIQRVKYARVSVDGKVIGEIDKGLLVLLGITHEDTIKEVKWLANKTKNLRIFEDEEEKMNLSLEDIKGKALVISQFTLYGNSIKGNRPSFIDAAKPDLAKDLYLKFIEELKSFGIETQEGEFGADMKVELLNDGPVTIIIDTKDANIK</sequence>
<evidence type="ECO:0000313" key="3">
    <source>
        <dbReference type="EMBL" id="ASC02262.1"/>
    </source>
</evidence>
<dbReference type="GO" id="GO:0019478">
    <property type="term" value="P:D-amino acid catabolic process"/>
    <property type="evidence" value="ECO:0007669"/>
    <property type="project" value="UniProtKB-UniRule"/>
</dbReference>
<comment type="similarity">
    <text evidence="1 2">Belongs to the DTD family.</text>
</comment>
<dbReference type="PANTHER" id="PTHR10472:SF5">
    <property type="entry name" value="D-AMINOACYL-TRNA DEACYLASE 1"/>
    <property type="match status" value="1"/>
</dbReference>